<dbReference type="OrthoDB" id="3308423at2"/>
<dbReference type="InterPro" id="IPR013320">
    <property type="entry name" value="ConA-like_dom_sf"/>
</dbReference>
<keyword evidence="5" id="KW-0326">Glycosidase</keyword>
<dbReference type="Proteomes" id="UP000285951">
    <property type="component" value="Unassembled WGS sequence"/>
</dbReference>
<dbReference type="Pfam" id="PF13385">
    <property type="entry name" value="Laminin_G_3"/>
    <property type="match status" value="1"/>
</dbReference>
<reference evidence="11 12" key="1">
    <citation type="submission" date="2019-11" db="EMBL/GenBank/DDBJ databases">
        <title>Draft genome sequence of Labilibaculum sp. strain SYP isolated from Black Sea.</title>
        <authorList>
            <person name="Yadav S."/>
            <person name="Villanueva L."/>
        </authorList>
    </citation>
    <scope>NUCLEOTIDE SEQUENCE [LARGE SCALE GENOMIC DNA]</scope>
    <source>
        <strain evidence="11 12">44</strain>
    </source>
</reference>
<dbReference type="InterPro" id="IPR023296">
    <property type="entry name" value="Glyco_hydro_beta-prop_sf"/>
</dbReference>
<keyword evidence="8" id="KW-0732">Signal</keyword>
<feature type="active site" description="Proton donor" evidence="6">
    <location>
        <position position="208"/>
    </location>
</feature>
<dbReference type="InterPro" id="IPR006710">
    <property type="entry name" value="Glyco_hydro_43"/>
</dbReference>
<dbReference type="GO" id="GO:0045493">
    <property type="term" value="P:xylan catabolic process"/>
    <property type="evidence" value="ECO:0007669"/>
    <property type="project" value="UniProtKB-KW"/>
</dbReference>
<dbReference type="PANTHER" id="PTHR43772">
    <property type="entry name" value="ENDO-1,4-BETA-XYLANASE"/>
    <property type="match status" value="1"/>
</dbReference>
<evidence type="ECO:0000256" key="2">
    <source>
        <dbReference type="ARBA" id="ARBA00022651"/>
    </source>
</evidence>
<evidence type="ECO:0000256" key="5">
    <source>
        <dbReference type="ARBA" id="ARBA00023295"/>
    </source>
</evidence>
<evidence type="ECO:0000256" key="6">
    <source>
        <dbReference type="PIRSR" id="PIRSR606710-1"/>
    </source>
</evidence>
<evidence type="ECO:0000259" key="9">
    <source>
        <dbReference type="PROSITE" id="PS50022"/>
    </source>
</evidence>
<dbReference type="SUPFAM" id="SSF75005">
    <property type="entry name" value="Arabinanase/levansucrase/invertase"/>
    <property type="match status" value="1"/>
</dbReference>
<evidence type="ECO:0000313" key="10">
    <source>
        <dbReference type="EMBL" id="MUP37236.1"/>
    </source>
</evidence>
<keyword evidence="4" id="KW-0119">Carbohydrate metabolism</keyword>
<dbReference type="Gene3D" id="2.115.10.20">
    <property type="entry name" value="Glycosyl hydrolase domain, family 43"/>
    <property type="match status" value="1"/>
</dbReference>
<keyword evidence="12" id="KW-1185">Reference proteome</keyword>
<feature type="signal peptide" evidence="8">
    <location>
        <begin position="1"/>
        <end position="19"/>
    </location>
</feature>
<dbReference type="EMBL" id="WOTW01000008">
    <property type="protein sequence ID" value="MUP37236.1"/>
    <property type="molecule type" value="Genomic_DNA"/>
</dbReference>
<feature type="active site" description="Proton acceptor" evidence="6">
    <location>
        <position position="40"/>
    </location>
</feature>
<evidence type="ECO:0000256" key="7">
    <source>
        <dbReference type="PIRSR" id="PIRSR606710-2"/>
    </source>
</evidence>
<protein>
    <submittedName>
        <fullName evidence="10">Family 43 glycosylhydrolase</fullName>
    </submittedName>
</protein>
<dbReference type="RefSeq" id="WP_156195046.1">
    <property type="nucleotide sequence ID" value="NZ_QTZN02000008.1"/>
</dbReference>
<evidence type="ECO:0000256" key="3">
    <source>
        <dbReference type="ARBA" id="ARBA00022801"/>
    </source>
</evidence>
<dbReference type="Pfam" id="PF00754">
    <property type="entry name" value="F5_F8_type_C"/>
    <property type="match status" value="1"/>
</dbReference>
<feature type="domain" description="F5/8 type C" evidence="9">
    <location>
        <begin position="342"/>
        <end position="479"/>
    </location>
</feature>
<sequence>MLKKGLYLLLLIFPFCLNGQETGHKIQGIDNPLLPGYFADPTIKKFGEIFYLYSTTDGIKLASGEPQVWVSKDFVNWYNTEMDIELPDGLTNCWAPDVMKGKDGKYYYFMGNCEHGCNIYAYVSDSPIGPWKSLKNGQAVIPVGTAIKGLPALDAQYFLDDDGSIYSYFGTWCSSFGGLGWAKIDPKDHCTILESGSIPITQIPEVFEAAYLLKHNGKYILMYSSGDCRLSSYAVHYSYSDSPVGPFHYGDNSPILKTNQDGSIDSPGHHSVLKDGGDYYILYHRHDNPHSTGGEFRQVCADRLDFLNDSTILPVIPTHKGIGYLRKNQIPEKDLAFKAKTTATSYYHLESPATKYTNSPVDYKYLPEYATDNNNGTMWKAASSTYPQSLVVDLGKKVKVARVMTQFEYSTFYYQYRIECSSDSINWFLFSDRTNNRQSGSPMIDDNNALNTRYIKLTVTEAEKGGLFPAIWNLKVYPDLFEIPELDLLSKTSKDNLLTDDHLLMNFDVENFVMDSFDYSFRNSGSLGGYFMKEGAPEIKCIDNVKTISFDGESYFRLSEPAPNSLSWNSPYTVSSWVFNPEIGDGECLITWNSRENMLQGSYSALMYGKSNFGAVAHGDGSVDLAYKEIPEASKWHHIALSFDGMVESVYVDGVLNTQQPINLFVKNSDILIGASGFYAENYTGCISNSQLFNRALTKQEVIELMKITSPDK</sequence>
<dbReference type="Pfam" id="PF04616">
    <property type="entry name" value="Glyco_hydro_43"/>
    <property type="match status" value="1"/>
</dbReference>
<dbReference type="GO" id="GO:0004553">
    <property type="term" value="F:hydrolase activity, hydrolyzing O-glycosyl compounds"/>
    <property type="evidence" value="ECO:0007669"/>
    <property type="project" value="InterPro"/>
</dbReference>
<feature type="site" description="Important for catalytic activity, responsible for pKa modulation of the active site Glu and correct orientation of both the proton donor and substrate" evidence="7">
    <location>
        <position position="154"/>
    </location>
</feature>
<proteinExistence type="inferred from homology"/>
<comment type="similarity">
    <text evidence="1">Belongs to the glycosyl hydrolase 43 family.</text>
</comment>
<comment type="caution">
    <text evidence="10">The sequence shown here is derived from an EMBL/GenBank/DDBJ whole genome shotgun (WGS) entry which is preliminary data.</text>
</comment>
<dbReference type="AlphaFoldDB" id="A0A7M4D3K7"/>
<dbReference type="EMBL" id="QTZN02000008">
    <property type="protein sequence ID" value="MVB06441.1"/>
    <property type="molecule type" value="Genomic_DNA"/>
</dbReference>
<organism evidence="10 13">
    <name type="scientific">Labilibaculum euxinus</name>
    <dbReference type="NCBI Taxonomy" id="2686357"/>
    <lineage>
        <taxon>Bacteria</taxon>
        <taxon>Pseudomonadati</taxon>
        <taxon>Bacteroidota</taxon>
        <taxon>Bacteroidia</taxon>
        <taxon>Marinilabiliales</taxon>
        <taxon>Marinifilaceae</taxon>
        <taxon>Labilibaculum</taxon>
    </lineage>
</organism>
<dbReference type="SUPFAM" id="SSF49899">
    <property type="entry name" value="Concanavalin A-like lectins/glucanases"/>
    <property type="match status" value="1"/>
</dbReference>
<reference evidence="10 13" key="2">
    <citation type="submission" date="2019-12" db="EMBL/GenBank/DDBJ databases">
        <title>Draft genome sequence of Labilibaculum sp. strain 44 isolated from deep waters of Black Sea.</title>
        <authorList>
            <person name="Yadav S."/>
            <person name="Villanueva L."/>
        </authorList>
    </citation>
    <scope>NUCLEOTIDE SEQUENCE [LARGE SCALE GENOMIC DNA]</scope>
    <source>
        <strain evidence="10 13">44</strain>
    </source>
</reference>
<evidence type="ECO:0000313" key="13">
    <source>
        <dbReference type="Proteomes" id="UP000462449"/>
    </source>
</evidence>
<dbReference type="PROSITE" id="PS50022">
    <property type="entry name" value="FA58C_3"/>
    <property type="match status" value="1"/>
</dbReference>
<evidence type="ECO:0000313" key="11">
    <source>
        <dbReference type="EMBL" id="MVB06441.1"/>
    </source>
</evidence>
<evidence type="ECO:0000313" key="12">
    <source>
        <dbReference type="Proteomes" id="UP000285951"/>
    </source>
</evidence>
<dbReference type="SUPFAM" id="SSF49785">
    <property type="entry name" value="Galactose-binding domain-like"/>
    <property type="match status" value="1"/>
</dbReference>
<name>A0A7M4D3K7_9BACT</name>
<gene>
    <name evidence="11" type="ORF">DWB62_005365</name>
    <name evidence="10" type="ORF">GNY23_05365</name>
</gene>
<dbReference type="InterPro" id="IPR008979">
    <property type="entry name" value="Galactose-bd-like_sf"/>
</dbReference>
<dbReference type="Gene3D" id="2.60.120.200">
    <property type="match status" value="1"/>
</dbReference>
<keyword evidence="2" id="KW-0624">Polysaccharide degradation</keyword>
<keyword evidence="2" id="KW-0858">Xylan degradation</keyword>
<accession>A0A7M4D3K7</accession>
<feature type="chain" id="PRO_5029743364" evidence="8">
    <location>
        <begin position="20"/>
        <end position="713"/>
    </location>
</feature>
<dbReference type="InterPro" id="IPR000421">
    <property type="entry name" value="FA58C"/>
</dbReference>
<evidence type="ECO:0000256" key="1">
    <source>
        <dbReference type="ARBA" id="ARBA00009865"/>
    </source>
</evidence>
<evidence type="ECO:0000256" key="8">
    <source>
        <dbReference type="SAM" id="SignalP"/>
    </source>
</evidence>
<dbReference type="PANTHER" id="PTHR43772:SF2">
    <property type="entry name" value="PUTATIVE (AFU_ORTHOLOGUE AFUA_2G04480)-RELATED"/>
    <property type="match status" value="1"/>
</dbReference>
<dbReference type="Proteomes" id="UP000462449">
    <property type="component" value="Unassembled WGS sequence"/>
</dbReference>
<dbReference type="Gene3D" id="2.60.120.260">
    <property type="entry name" value="Galactose-binding domain-like"/>
    <property type="match status" value="1"/>
</dbReference>
<dbReference type="CDD" id="cd18608">
    <property type="entry name" value="GH43_F5-8_typeC-like"/>
    <property type="match status" value="1"/>
</dbReference>
<dbReference type="InterPro" id="IPR052176">
    <property type="entry name" value="Glycosyl_Hydrlase_43_Enz"/>
</dbReference>
<evidence type="ECO:0000256" key="4">
    <source>
        <dbReference type="ARBA" id="ARBA00023277"/>
    </source>
</evidence>
<keyword evidence="3 10" id="KW-0378">Hydrolase</keyword>